<dbReference type="Proteomes" id="UP001054857">
    <property type="component" value="Unassembled WGS sequence"/>
</dbReference>
<keyword evidence="4" id="KW-1185">Reference proteome</keyword>
<gene>
    <name evidence="3" type="ORF">Agub_g6047</name>
</gene>
<evidence type="ECO:0000313" key="3">
    <source>
        <dbReference type="EMBL" id="GFR44723.1"/>
    </source>
</evidence>
<evidence type="ECO:0000313" key="4">
    <source>
        <dbReference type="Proteomes" id="UP001054857"/>
    </source>
</evidence>
<dbReference type="EMBL" id="BMAR01000008">
    <property type="protein sequence ID" value="GFR44723.1"/>
    <property type="molecule type" value="Genomic_DNA"/>
</dbReference>
<dbReference type="PROSITE" id="PS51257">
    <property type="entry name" value="PROKAR_LIPOPROTEIN"/>
    <property type="match status" value="1"/>
</dbReference>
<evidence type="ECO:0000256" key="2">
    <source>
        <dbReference type="SAM" id="SignalP"/>
    </source>
</evidence>
<proteinExistence type="predicted"/>
<reference evidence="3 4" key="1">
    <citation type="journal article" date="2021" name="Sci. Rep.">
        <title>Genome sequencing of the multicellular alga Astrephomene provides insights into convergent evolution of germ-soma differentiation.</title>
        <authorList>
            <person name="Yamashita S."/>
            <person name="Yamamoto K."/>
            <person name="Matsuzaki R."/>
            <person name="Suzuki S."/>
            <person name="Yamaguchi H."/>
            <person name="Hirooka S."/>
            <person name="Minakuchi Y."/>
            <person name="Miyagishima S."/>
            <person name="Kawachi M."/>
            <person name="Toyoda A."/>
            <person name="Nozaki H."/>
        </authorList>
    </citation>
    <scope>NUCLEOTIDE SEQUENCE [LARGE SCALE GENOMIC DNA]</scope>
    <source>
        <strain evidence="3 4">NIES-4017</strain>
    </source>
</reference>
<sequence>MRVSVYTALLAAAACGLLLLPSCLASESQQDPKLWQIGSPLTCVKQKTPIDCDLLDECVWCSKPNSKIGAGCYPVAAARLLPKSFGIECDKDLNPPAASTTTSAPAATTTAATTSSSGRAGGLQGLVRQSACDGKPQAACVAPGCVWCTSAAVGGGCYTPDEAKLLPKAIFKCNAPTAVEA</sequence>
<comment type="caution">
    <text evidence="3">The sequence shown here is derived from an EMBL/GenBank/DDBJ whole genome shotgun (WGS) entry which is preliminary data.</text>
</comment>
<keyword evidence="2" id="KW-0732">Signal</keyword>
<feature type="signal peptide" evidence="2">
    <location>
        <begin position="1"/>
        <end position="25"/>
    </location>
</feature>
<evidence type="ECO:0000256" key="1">
    <source>
        <dbReference type="SAM" id="MobiDB-lite"/>
    </source>
</evidence>
<feature type="compositionally biased region" description="Low complexity" evidence="1">
    <location>
        <begin position="97"/>
        <end position="117"/>
    </location>
</feature>
<feature type="chain" id="PRO_5041984208" description="Secreted protein" evidence="2">
    <location>
        <begin position="26"/>
        <end position="181"/>
    </location>
</feature>
<dbReference type="AlphaFoldDB" id="A0AAD3DQ85"/>
<feature type="region of interest" description="Disordered" evidence="1">
    <location>
        <begin position="97"/>
        <end position="120"/>
    </location>
</feature>
<protein>
    <recommendedName>
        <fullName evidence="5">Secreted protein</fullName>
    </recommendedName>
</protein>
<organism evidence="3 4">
    <name type="scientific">Astrephomene gubernaculifera</name>
    <dbReference type="NCBI Taxonomy" id="47775"/>
    <lineage>
        <taxon>Eukaryota</taxon>
        <taxon>Viridiplantae</taxon>
        <taxon>Chlorophyta</taxon>
        <taxon>core chlorophytes</taxon>
        <taxon>Chlorophyceae</taxon>
        <taxon>CS clade</taxon>
        <taxon>Chlamydomonadales</taxon>
        <taxon>Astrephomenaceae</taxon>
        <taxon>Astrephomene</taxon>
    </lineage>
</organism>
<name>A0AAD3DQ85_9CHLO</name>
<accession>A0AAD3DQ85</accession>
<evidence type="ECO:0008006" key="5">
    <source>
        <dbReference type="Google" id="ProtNLM"/>
    </source>
</evidence>